<accession>A0A9D4AUN8</accession>
<proteinExistence type="predicted"/>
<evidence type="ECO:0000256" key="1">
    <source>
        <dbReference type="SAM" id="MobiDB-lite"/>
    </source>
</evidence>
<name>A0A9D4AUN8_9SAUR</name>
<feature type="region of interest" description="Disordered" evidence="1">
    <location>
        <begin position="201"/>
        <end position="246"/>
    </location>
</feature>
<comment type="caution">
    <text evidence="2">The sequence shown here is derived from an EMBL/GenBank/DDBJ whole genome shotgun (WGS) entry which is preliminary data.</text>
</comment>
<keyword evidence="3" id="KW-1185">Reference proteome</keyword>
<evidence type="ECO:0000313" key="2">
    <source>
        <dbReference type="EMBL" id="KAH1169276.1"/>
    </source>
</evidence>
<dbReference type="EMBL" id="JAHDVG010000485">
    <property type="protein sequence ID" value="KAH1169276.1"/>
    <property type="molecule type" value="Genomic_DNA"/>
</dbReference>
<gene>
    <name evidence="2" type="ORF">KIL84_013866</name>
</gene>
<sequence>MGWCQGEGRASVVQGLAWPLSRGQRCPSVLQGRALLGPKPARWRVERLCPATEPQRRACTGLCHSAAAGARTWQAAYAGACTTQPAQRCLSPQSTRPRAKGEATPPGRCLPREGAAVGGHGWVSSLALALLRGCGWALELLLLGCRGQEGSFLPPPHTPLGWAEQCSGAGGDGGRRALWGAGSAPFLLICLINREINKGSPARDGGAAAASDVQAGGTLAPGEPARAPRRTDTRAGLGTNTGTALH</sequence>
<feature type="region of interest" description="Disordered" evidence="1">
    <location>
        <begin position="88"/>
        <end position="108"/>
    </location>
</feature>
<dbReference type="AlphaFoldDB" id="A0A9D4AUN8"/>
<evidence type="ECO:0000313" key="3">
    <source>
        <dbReference type="Proteomes" id="UP000827986"/>
    </source>
</evidence>
<dbReference type="Proteomes" id="UP000827986">
    <property type="component" value="Unassembled WGS sequence"/>
</dbReference>
<organism evidence="2 3">
    <name type="scientific">Mauremys mutica</name>
    <name type="common">yellowpond turtle</name>
    <dbReference type="NCBI Taxonomy" id="74926"/>
    <lineage>
        <taxon>Eukaryota</taxon>
        <taxon>Metazoa</taxon>
        <taxon>Chordata</taxon>
        <taxon>Craniata</taxon>
        <taxon>Vertebrata</taxon>
        <taxon>Euteleostomi</taxon>
        <taxon>Archelosauria</taxon>
        <taxon>Testudinata</taxon>
        <taxon>Testudines</taxon>
        <taxon>Cryptodira</taxon>
        <taxon>Durocryptodira</taxon>
        <taxon>Testudinoidea</taxon>
        <taxon>Geoemydidae</taxon>
        <taxon>Geoemydinae</taxon>
        <taxon>Mauremys</taxon>
    </lineage>
</organism>
<reference evidence="2" key="1">
    <citation type="submission" date="2021-09" db="EMBL/GenBank/DDBJ databases">
        <title>The genome of Mauremys mutica provides insights into the evolution of semi-aquatic lifestyle.</title>
        <authorList>
            <person name="Gong S."/>
            <person name="Gao Y."/>
        </authorList>
    </citation>
    <scope>NUCLEOTIDE SEQUENCE</scope>
    <source>
        <strain evidence="2">MM-2020</strain>
        <tissue evidence="2">Muscle</tissue>
    </source>
</reference>
<protein>
    <submittedName>
        <fullName evidence="2">Uncharacterized protein</fullName>
    </submittedName>
</protein>